<keyword evidence="5 7" id="KW-0505">Motor protein</keyword>
<dbReference type="GO" id="GO:0000278">
    <property type="term" value="P:mitotic cell cycle"/>
    <property type="evidence" value="ECO:0007669"/>
    <property type="project" value="TreeGrafter"/>
</dbReference>
<evidence type="ECO:0000259" key="10">
    <source>
        <dbReference type="PROSITE" id="PS50067"/>
    </source>
</evidence>
<dbReference type="GO" id="GO:0008017">
    <property type="term" value="F:microtubule binding"/>
    <property type="evidence" value="ECO:0007669"/>
    <property type="project" value="InterPro"/>
</dbReference>
<reference evidence="11" key="1">
    <citation type="submission" date="2015-12" db="EMBL/GenBank/DDBJ databases">
        <title>De novo transcriptome assembly of four potential Pierce s Disease insect vectors from Arizona vineyards.</title>
        <authorList>
            <person name="Tassone E.E."/>
        </authorList>
    </citation>
    <scope>NUCLEOTIDE SEQUENCE</scope>
</reference>
<dbReference type="InterPro" id="IPR027640">
    <property type="entry name" value="Kinesin-like_fam"/>
</dbReference>
<dbReference type="PRINTS" id="PR00380">
    <property type="entry name" value="KINESINHEAVY"/>
</dbReference>
<feature type="coiled-coil region" evidence="9">
    <location>
        <begin position="624"/>
        <end position="721"/>
    </location>
</feature>
<evidence type="ECO:0000256" key="1">
    <source>
        <dbReference type="ARBA" id="ARBA00004245"/>
    </source>
</evidence>
<dbReference type="PROSITE" id="PS50067">
    <property type="entry name" value="KINESIN_MOTOR_2"/>
    <property type="match status" value="1"/>
</dbReference>
<feature type="coiled-coil region" evidence="9">
    <location>
        <begin position="775"/>
        <end position="915"/>
    </location>
</feature>
<dbReference type="InterPro" id="IPR027417">
    <property type="entry name" value="P-loop_NTPase"/>
</dbReference>
<keyword evidence="3 7" id="KW-0067">ATP-binding</keyword>
<keyword evidence="2 7" id="KW-0547">Nucleotide-binding</keyword>
<evidence type="ECO:0000256" key="3">
    <source>
        <dbReference type="ARBA" id="ARBA00022840"/>
    </source>
</evidence>
<feature type="coiled-coil region" evidence="9">
    <location>
        <begin position="543"/>
        <end position="591"/>
    </location>
</feature>
<protein>
    <recommendedName>
        <fullName evidence="8">Kinesin-like protein</fullName>
    </recommendedName>
</protein>
<dbReference type="GO" id="GO:0003777">
    <property type="term" value="F:microtubule motor activity"/>
    <property type="evidence" value="ECO:0007669"/>
    <property type="project" value="InterPro"/>
</dbReference>
<keyword evidence="4 9" id="KW-0175">Coiled coil</keyword>
<dbReference type="InterPro" id="IPR036961">
    <property type="entry name" value="Kinesin_motor_dom_sf"/>
</dbReference>
<evidence type="ECO:0000256" key="7">
    <source>
        <dbReference type="PROSITE-ProRule" id="PRU00283"/>
    </source>
</evidence>
<evidence type="ECO:0000256" key="8">
    <source>
        <dbReference type="RuleBase" id="RU000394"/>
    </source>
</evidence>
<evidence type="ECO:0000256" key="2">
    <source>
        <dbReference type="ARBA" id="ARBA00022741"/>
    </source>
</evidence>
<dbReference type="PANTHER" id="PTHR47968:SF75">
    <property type="entry name" value="CENTROMERE-ASSOCIATED PROTEIN E"/>
    <property type="match status" value="1"/>
</dbReference>
<dbReference type="EMBL" id="GEDC01002127">
    <property type="protein sequence ID" value="JAS35171.1"/>
    <property type="molecule type" value="Transcribed_RNA"/>
</dbReference>
<dbReference type="GO" id="GO:0005524">
    <property type="term" value="F:ATP binding"/>
    <property type="evidence" value="ECO:0007669"/>
    <property type="project" value="UniProtKB-UniRule"/>
</dbReference>
<dbReference type="InterPro" id="IPR019821">
    <property type="entry name" value="Kinesin_motor_CS"/>
</dbReference>
<keyword evidence="8" id="KW-0493">Microtubule</keyword>
<dbReference type="PROSITE" id="PS00411">
    <property type="entry name" value="KINESIN_MOTOR_1"/>
    <property type="match status" value="1"/>
</dbReference>
<feature type="binding site" evidence="7">
    <location>
        <begin position="81"/>
        <end position="88"/>
    </location>
    <ligand>
        <name>ATP</name>
        <dbReference type="ChEBI" id="CHEBI:30616"/>
    </ligand>
</feature>
<evidence type="ECO:0000256" key="9">
    <source>
        <dbReference type="SAM" id="Coils"/>
    </source>
</evidence>
<dbReference type="GO" id="GO:0005874">
    <property type="term" value="C:microtubule"/>
    <property type="evidence" value="ECO:0007669"/>
    <property type="project" value="UniProtKB-KW"/>
</dbReference>
<name>A0A1B6EB68_9HEMI</name>
<feature type="non-terminal residue" evidence="11">
    <location>
        <position position="935"/>
    </location>
</feature>
<evidence type="ECO:0000313" key="11">
    <source>
        <dbReference type="EMBL" id="JAS35171.1"/>
    </source>
</evidence>
<dbReference type="GO" id="GO:0007018">
    <property type="term" value="P:microtubule-based movement"/>
    <property type="evidence" value="ECO:0007669"/>
    <property type="project" value="InterPro"/>
</dbReference>
<feature type="coiled-coil region" evidence="9">
    <location>
        <begin position="341"/>
        <end position="388"/>
    </location>
</feature>
<dbReference type="InterPro" id="IPR001752">
    <property type="entry name" value="Kinesin_motor_dom"/>
</dbReference>
<dbReference type="PANTHER" id="PTHR47968">
    <property type="entry name" value="CENTROMERE PROTEIN E"/>
    <property type="match status" value="1"/>
</dbReference>
<organism evidence="11">
    <name type="scientific">Clastoptera arizonana</name>
    <name type="common">Arizona spittle bug</name>
    <dbReference type="NCBI Taxonomy" id="38151"/>
    <lineage>
        <taxon>Eukaryota</taxon>
        <taxon>Metazoa</taxon>
        <taxon>Ecdysozoa</taxon>
        <taxon>Arthropoda</taxon>
        <taxon>Hexapoda</taxon>
        <taxon>Insecta</taxon>
        <taxon>Pterygota</taxon>
        <taxon>Neoptera</taxon>
        <taxon>Paraneoptera</taxon>
        <taxon>Hemiptera</taxon>
        <taxon>Auchenorrhyncha</taxon>
        <taxon>Cercopoidea</taxon>
        <taxon>Clastopteridae</taxon>
        <taxon>Clastoptera</taxon>
    </lineage>
</organism>
<dbReference type="SUPFAM" id="SSF52540">
    <property type="entry name" value="P-loop containing nucleoside triphosphate hydrolases"/>
    <property type="match status" value="1"/>
</dbReference>
<proteinExistence type="inferred from homology"/>
<comment type="subcellular location">
    <subcellularLocation>
        <location evidence="1">Cytoplasm</location>
        <location evidence="1">Cytoskeleton</location>
    </subcellularLocation>
</comment>
<dbReference type="AlphaFoldDB" id="A0A1B6EB68"/>
<feature type="domain" description="Kinesin motor" evidence="10">
    <location>
        <begin position="4"/>
        <end position="325"/>
    </location>
</feature>
<dbReference type="Pfam" id="PF00225">
    <property type="entry name" value="Kinesin"/>
    <property type="match status" value="1"/>
</dbReference>
<comment type="similarity">
    <text evidence="7 8">Belongs to the TRAFAC class myosin-kinesin ATPase superfamily. Kinesin family.</text>
</comment>
<evidence type="ECO:0000256" key="6">
    <source>
        <dbReference type="ARBA" id="ARBA00023212"/>
    </source>
</evidence>
<sequence>MNDKIKVVVKLKPENKICHWSVQNNRICQIDPESQKQKSDFLTFDNIFDEKSTNLDIFSTVIRPIVDATIQGYNGTIFAYGQTSSGKTHTMSGTKEEPGIIPIAVKYLLSSLEKETNREFLLRVSYLELYNEKINDLLSGNENLTMKEENGSIKTGAEEKICNSTEKVLEAMLNGEKARKIAETVANDHSSRSHTIFRIILESSVKNKSISEKENNNVGGEFVKNSQLNLVDLAGSERASCTTSKDRLKEGCHINSSLSTLGLVIKQLSEGNERQYISFRDSKLTRLLKTSLGGNSHTVIICTITPAVIDQTMNTLNFAQRAKKVKTKPILNEIPDDAALIKKYRKQIAELSQELEEAKKTFKSSEILENKLQDLQLQETRIARLKEDLINSNVSVNTKVAETLDKSHRRRTWGGGLTSCVDSLPQRFLMTTTKDNEKKYSKPFKSNRAIDFSSGDTSNFDLIKNEIHPNFGGSSATESFTPGGKKDHIQRFKSGESAGFETPPRILRERIINESKICKMIEAEYNQLKEFTTLEKQIFHEDGKKLEEENKILNEKVEKAHSTIILLNDEIIDLQKKLAKSTSTVEKLKNTIVDLEVIKDKTVNKFTERENELKRSLEEAWFGLSQKDIVIDQLKENIKELQLNFQSRSNDRVEVTSCTTQDLSQQIENIENDLIRTKATNQENKDLTHKLRVIKNKCDQLSLVKLENSSLHEKIEKLEENFLKNIKLEKEKTYLLKRKLQEIGNLIEFESHKENKNKLLHYTGLEDKENITFTKKDFDNMNTNLRQNLLALKEKLQNSSLIEQENTELSQEIESIEHITHNRSEIESKNNNLKDKLQILKEKSKNLTMLQQENETISHEIENIEISLQRKCETESSNSDLKQKLQSLKEKVKNVSALEQENTDLFQEIKDIEHTILAKVDIEIINKDFKENIKA</sequence>
<dbReference type="SMART" id="SM00129">
    <property type="entry name" value="KISc"/>
    <property type="match status" value="1"/>
</dbReference>
<keyword evidence="6" id="KW-0963">Cytoplasm</keyword>
<accession>A0A1B6EB68</accession>
<gene>
    <name evidence="11" type="ORF">g.18946</name>
</gene>
<evidence type="ECO:0000256" key="5">
    <source>
        <dbReference type="ARBA" id="ARBA00023175"/>
    </source>
</evidence>
<evidence type="ECO:0000256" key="4">
    <source>
        <dbReference type="ARBA" id="ARBA00023054"/>
    </source>
</evidence>
<keyword evidence="6" id="KW-0206">Cytoskeleton</keyword>
<dbReference type="Gene3D" id="3.40.850.10">
    <property type="entry name" value="Kinesin motor domain"/>
    <property type="match status" value="1"/>
</dbReference>